<dbReference type="RefSeq" id="WP_269562063.1">
    <property type="nucleotide sequence ID" value="NZ_CP114768.1"/>
</dbReference>
<reference evidence="2 3" key="1">
    <citation type="submission" date="2022-12" db="EMBL/GenBank/DDBJ databases">
        <title>Hymenobacter canadensis sp. nov. isolated from lake water of the Cambridge Bay, Canada.</title>
        <authorList>
            <person name="Kim W.H."/>
            <person name="Lee Y.M."/>
        </authorList>
    </citation>
    <scope>NUCLEOTIDE SEQUENCE [LARGE SCALE GENOMIC DNA]</scope>
    <source>
        <strain evidence="2 3">PAMC 29467</strain>
        <plasmid evidence="2 3">unnamed1</plasmid>
    </source>
</reference>
<dbReference type="Proteomes" id="UP001211005">
    <property type="component" value="Plasmid unnamed1"/>
</dbReference>
<keyword evidence="3" id="KW-1185">Reference proteome</keyword>
<protein>
    <submittedName>
        <fullName evidence="2">Uncharacterized protein</fullName>
    </submittedName>
</protein>
<gene>
    <name evidence="2" type="ORF">O3303_20940</name>
</gene>
<evidence type="ECO:0000313" key="3">
    <source>
        <dbReference type="Proteomes" id="UP001211005"/>
    </source>
</evidence>
<sequence length="158" mass="17872">MNQMSSGPFAMPPHLRQAQLALDAAGIPLEAGLQALTLANEFYHQTPQVSQTDSLRRERNQLQDEMESLSSQLQQQRTTNRQLAEQLASARQLPKEHQQKAYRLRKQLRAMLQVLQHPQAREQTKLARVEHLIKAALTDSGIEPDTPHDADRMPAAPQ</sequence>
<dbReference type="EMBL" id="CP114768">
    <property type="protein sequence ID" value="WBA44031.1"/>
    <property type="molecule type" value="Genomic_DNA"/>
</dbReference>
<evidence type="ECO:0000313" key="2">
    <source>
        <dbReference type="EMBL" id="WBA44031.1"/>
    </source>
</evidence>
<organism evidence="2 3">
    <name type="scientific">Hymenobacter canadensis</name>
    <dbReference type="NCBI Taxonomy" id="2999067"/>
    <lineage>
        <taxon>Bacteria</taxon>
        <taxon>Pseudomonadati</taxon>
        <taxon>Bacteroidota</taxon>
        <taxon>Cytophagia</taxon>
        <taxon>Cytophagales</taxon>
        <taxon>Hymenobacteraceae</taxon>
        <taxon>Hymenobacter</taxon>
    </lineage>
</organism>
<keyword evidence="2" id="KW-0614">Plasmid</keyword>
<feature type="region of interest" description="Disordered" evidence="1">
    <location>
        <begin position="59"/>
        <end position="84"/>
    </location>
</feature>
<geneLocation type="plasmid" evidence="2 3">
    <name>unnamed1</name>
</geneLocation>
<name>A0ABY7LUF6_9BACT</name>
<proteinExistence type="predicted"/>
<accession>A0ABY7LUF6</accession>
<feature type="region of interest" description="Disordered" evidence="1">
    <location>
        <begin position="137"/>
        <end position="158"/>
    </location>
</feature>
<evidence type="ECO:0000256" key="1">
    <source>
        <dbReference type="SAM" id="MobiDB-lite"/>
    </source>
</evidence>